<evidence type="ECO:0000313" key="3">
    <source>
        <dbReference type="EMBL" id="KAA8568800.1"/>
    </source>
</evidence>
<dbReference type="InterPro" id="IPR016040">
    <property type="entry name" value="NAD(P)-bd_dom"/>
</dbReference>
<feature type="domain" description="NAD(P)-binding" evidence="2">
    <location>
        <begin position="59"/>
        <end position="274"/>
    </location>
</feature>
<comment type="caution">
    <text evidence="3">The sequence shown here is derived from an EMBL/GenBank/DDBJ whole genome shotgun (WGS) entry which is preliminary data.</text>
</comment>
<dbReference type="PANTHER" id="PTHR15020">
    <property type="entry name" value="FLAVIN REDUCTASE-RELATED"/>
    <property type="match status" value="1"/>
</dbReference>
<evidence type="ECO:0000313" key="4">
    <source>
        <dbReference type="Proteomes" id="UP000322873"/>
    </source>
</evidence>
<organism evidence="3 4">
    <name type="scientific">Monilinia fructicola</name>
    <name type="common">Brown rot fungus</name>
    <name type="synonym">Ciboria fructicola</name>
    <dbReference type="NCBI Taxonomy" id="38448"/>
    <lineage>
        <taxon>Eukaryota</taxon>
        <taxon>Fungi</taxon>
        <taxon>Dikarya</taxon>
        <taxon>Ascomycota</taxon>
        <taxon>Pezizomycotina</taxon>
        <taxon>Leotiomycetes</taxon>
        <taxon>Helotiales</taxon>
        <taxon>Sclerotiniaceae</taxon>
        <taxon>Monilinia</taxon>
    </lineage>
</organism>
<dbReference type="PANTHER" id="PTHR15020:SF50">
    <property type="entry name" value="UPF0659 PROTEIN YMR090W"/>
    <property type="match status" value="1"/>
</dbReference>
<dbReference type="Proteomes" id="UP000322873">
    <property type="component" value="Unassembled WGS sequence"/>
</dbReference>
<dbReference type="Gene3D" id="3.40.50.720">
    <property type="entry name" value="NAD(P)-binding Rossmann-like Domain"/>
    <property type="match status" value="1"/>
</dbReference>
<protein>
    <recommendedName>
        <fullName evidence="2">NAD(P)-binding domain-containing protein</fullName>
    </recommendedName>
</protein>
<gene>
    <name evidence="3" type="ORF">EYC84_007785</name>
</gene>
<accession>A0A5M9JJH1</accession>
<proteinExistence type="inferred from homology"/>
<evidence type="ECO:0000256" key="1">
    <source>
        <dbReference type="ARBA" id="ARBA00038376"/>
    </source>
</evidence>
<reference evidence="3 4" key="1">
    <citation type="submission" date="2019-06" db="EMBL/GenBank/DDBJ databases">
        <title>Genome Sequence of the Brown Rot Fungal Pathogen Monilinia fructicola.</title>
        <authorList>
            <person name="De Miccolis Angelini R.M."/>
            <person name="Landi L."/>
            <person name="Abate D."/>
            <person name="Pollastro S."/>
            <person name="Romanazzi G."/>
            <person name="Faretra F."/>
        </authorList>
    </citation>
    <scope>NUCLEOTIDE SEQUENCE [LARGE SCALE GENOMIC DNA]</scope>
    <source>
        <strain evidence="3 4">Mfrc123</strain>
    </source>
</reference>
<name>A0A5M9JJH1_MONFR</name>
<dbReference type="InterPro" id="IPR036291">
    <property type="entry name" value="NAD(P)-bd_dom_sf"/>
</dbReference>
<dbReference type="VEuPathDB" id="FungiDB:MFRU_017g00110"/>
<dbReference type="AlphaFoldDB" id="A0A5M9JJH1"/>
<dbReference type="SUPFAM" id="SSF51735">
    <property type="entry name" value="NAD(P)-binding Rossmann-fold domains"/>
    <property type="match status" value="1"/>
</dbReference>
<sequence length="323" mass="35721">MQRDVVISLRVILFYDTPLPIDNYSTHCKTIHHHLSITVLPISHPAPKMAPAPRILLLGGHGKVSLHITPKILSRSWNLISVVRNPDHKQDILNAAEKAPKEGRGNVEVLVESIENVKSEGDAKSILERVKADWVVWCAGAGGKGGKERTYAIDQNACIHFIRASISTPSISKFLLLSALLSRRSRAPWWSDEDWKYIQKVNTEILPDYYKAKLAADQALVVLGSERRDWTWIDLRPGTLSDDEETGKISLGKTNGQANVTRGDVAEVAVRLLGKEGLKSGYFDLLNGDDEIGAAVDKVVTEGVDARDGEEFEDLKGSEFLKL</sequence>
<comment type="similarity">
    <text evidence="1">Belongs to the avfA family.</text>
</comment>
<keyword evidence="4" id="KW-1185">Reference proteome</keyword>
<evidence type="ECO:0000259" key="2">
    <source>
        <dbReference type="Pfam" id="PF13460"/>
    </source>
</evidence>
<dbReference type="EMBL" id="VICG01000009">
    <property type="protein sequence ID" value="KAA8568800.1"/>
    <property type="molecule type" value="Genomic_DNA"/>
</dbReference>
<dbReference type="Pfam" id="PF13460">
    <property type="entry name" value="NAD_binding_10"/>
    <property type="match status" value="1"/>
</dbReference>